<evidence type="ECO:0000256" key="7">
    <source>
        <dbReference type="ARBA" id="ARBA00022840"/>
    </source>
</evidence>
<dbReference type="GO" id="GO:0005975">
    <property type="term" value="P:carbohydrate metabolic process"/>
    <property type="evidence" value="ECO:0007669"/>
    <property type="project" value="InterPro"/>
</dbReference>
<gene>
    <name evidence="10" type="ORF">EV187_1356</name>
</gene>
<dbReference type="PANTHER" id="PTHR43442">
    <property type="entry name" value="GLUCONOKINASE-RELATED"/>
    <property type="match status" value="1"/>
</dbReference>
<dbReference type="OrthoDB" id="9795716at2"/>
<dbReference type="EC" id="2.7.1.12" evidence="3 9"/>
<evidence type="ECO:0000313" key="11">
    <source>
        <dbReference type="Proteomes" id="UP000293289"/>
    </source>
</evidence>
<keyword evidence="4 9" id="KW-0808">Transferase</keyword>
<keyword evidence="6 9" id="KW-0418">Kinase</keyword>
<organism evidence="10 11">
    <name type="scientific">Agromyces ramosus</name>
    <dbReference type="NCBI Taxonomy" id="33879"/>
    <lineage>
        <taxon>Bacteria</taxon>
        <taxon>Bacillati</taxon>
        <taxon>Actinomycetota</taxon>
        <taxon>Actinomycetes</taxon>
        <taxon>Micrococcales</taxon>
        <taxon>Microbacteriaceae</taxon>
        <taxon>Agromyces</taxon>
    </lineage>
</organism>
<dbReference type="SUPFAM" id="SSF52540">
    <property type="entry name" value="P-loop containing nucleoside triphosphate hydrolases"/>
    <property type="match status" value="1"/>
</dbReference>
<evidence type="ECO:0000256" key="9">
    <source>
        <dbReference type="RuleBase" id="RU363066"/>
    </source>
</evidence>
<evidence type="ECO:0000256" key="6">
    <source>
        <dbReference type="ARBA" id="ARBA00022777"/>
    </source>
</evidence>
<keyword evidence="7 9" id="KW-0067">ATP-binding</keyword>
<comment type="pathway">
    <text evidence="1">Carbohydrate acid metabolism.</text>
</comment>
<reference evidence="10 11" key="1">
    <citation type="submission" date="2019-02" db="EMBL/GenBank/DDBJ databases">
        <title>Genomic Encyclopedia of Type Strains, Phase IV (KMG-IV): sequencing the most valuable type-strain genomes for metagenomic binning, comparative biology and taxonomic classification.</title>
        <authorList>
            <person name="Goeker M."/>
        </authorList>
    </citation>
    <scope>NUCLEOTIDE SEQUENCE [LARGE SCALE GENOMIC DNA]</scope>
    <source>
        <strain evidence="10 11">DSM 43045</strain>
    </source>
</reference>
<proteinExistence type="inferred from homology"/>
<dbReference type="EMBL" id="SGWY01000002">
    <property type="protein sequence ID" value="RZS65656.1"/>
    <property type="molecule type" value="Genomic_DNA"/>
</dbReference>
<dbReference type="InterPro" id="IPR027417">
    <property type="entry name" value="P-loop_NTPase"/>
</dbReference>
<sequence>MSAADVPPRLVVMGPSGSGKSVVGEALAERLAARFPGIAFLDSDDLHPAANVEKMRGGVPLDDDDRWPWLQLVGEALAAGDRGLVVACSALRRSYRDAIRAACPDAAFVELVVSPRDLGERVRDRAGHFMPAALLASQLEALQPLADDESGVRVDNVGPVDEVVSRVIAALEAGW</sequence>
<keyword evidence="5 9" id="KW-0547">Nucleotide-binding</keyword>
<accession>A0A4Q7MC84</accession>
<dbReference type="InterPro" id="IPR006001">
    <property type="entry name" value="Therm_gnt_kin"/>
</dbReference>
<dbReference type="Gene3D" id="3.40.50.300">
    <property type="entry name" value="P-loop containing nucleotide triphosphate hydrolases"/>
    <property type="match status" value="1"/>
</dbReference>
<evidence type="ECO:0000256" key="4">
    <source>
        <dbReference type="ARBA" id="ARBA00022679"/>
    </source>
</evidence>
<evidence type="ECO:0000256" key="8">
    <source>
        <dbReference type="ARBA" id="ARBA00048090"/>
    </source>
</evidence>
<keyword evidence="11" id="KW-1185">Reference proteome</keyword>
<evidence type="ECO:0000256" key="1">
    <source>
        <dbReference type="ARBA" id="ARBA00004761"/>
    </source>
</evidence>
<evidence type="ECO:0000256" key="2">
    <source>
        <dbReference type="ARBA" id="ARBA00008420"/>
    </source>
</evidence>
<dbReference type="PANTHER" id="PTHR43442:SF3">
    <property type="entry name" value="GLUCONOKINASE-RELATED"/>
    <property type="match status" value="1"/>
</dbReference>
<dbReference type="RefSeq" id="WP_130352331.1">
    <property type="nucleotide sequence ID" value="NZ_SGWY01000002.1"/>
</dbReference>
<dbReference type="GO" id="GO:0005524">
    <property type="term" value="F:ATP binding"/>
    <property type="evidence" value="ECO:0007669"/>
    <property type="project" value="UniProtKB-KW"/>
</dbReference>
<dbReference type="GO" id="GO:0005737">
    <property type="term" value="C:cytoplasm"/>
    <property type="evidence" value="ECO:0007669"/>
    <property type="project" value="TreeGrafter"/>
</dbReference>
<evidence type="ECO:0000313" key="10">
    <source>
        <dbReference type="EMBL" id="RZS65656.1"/>
    </source>
</evidence>
<dbReference type="AlphaFoldDB" id="A0A4Q7MC84"/>
<comment type="catalytic activity">
    <reaction evidence="8 9">
        <text>D-gluconate + ATP = 6-phospho-D-gluconate + ADP + H(+)</text>
        <dbReference type="Rhea" id="RHEA:19433"/>
        <dbReference type="ChEBI" id="CHEBI:15378"/>
        <dbReference type="ChEBI" id="CHEBI:18391"/>
        <dbReference type="ChEBI" id="CHEBI:30616"/>
        <dbReference type="ChEBI" id="CHEBI:58759"/>
        <dbReference type="ChEBI" id="CHEBI:456216"/>
        <dbReference type="EC" id="2.7.1.12"/>
    </reaction>
</comment>
<dbReference type="NCBIfam" id="TIGR01313">
    <property type="entry name" value="therm_gnt_kin"/>
    <property type="match status" value="1"/>
</dbReference>
<evidence type="ECO:0000256" key="3">
    <source>
        <dbReference type="ARBA" id="ARBA00012054"/>
    </source>
</evidence>
<evidence type="ECO:0000256" key="5">
    <source>
        <dbReference type="ARBA" id="ARBA00022741"/>
    </source>
</evidence>
<comment type="caution">
    <text evidence="10">The sequence shown here is derived from an EMBL/GenBank/DDBJ whole genome shotgun (WGS) entry which is preliminary data.</text>
</comment>
<comment type="similarity">
    <text evidence="2 9">Belongs to the gluconokinase GntK/GntV family.</text>
</comment>
<protein>
    <recommendedName>
        <fullName evidence="3 9">Gluconokinase</fullName>
        <ecNumber evidence="3 9">2.7.1.12</ecNumber>
    </recommendedName>
</protein>
<dbReference type="Pfam" id="PF13671">
    <property type="entry name" value="AAA_33"/>
    <property type="match status" value="1"/>
</dbReference>
<dbReference type="CDD" id="cd02021">
    <property type="entry name" value="GntK"/>
    <property type="match status" value="1"/>
</dbReference>
<dbReference type="GO" id="GO:0046316">
    <property type="term" value="F:gluconokinase activity"/>
    <property type="evidence" value="ECO:0007669"/>
    <property type="project" value="UniProtKB-EC"/>
</dbReference>
<dbReference type="Proteomes" id="UP000293289">
    <property type="component" value="Unassembled WGS sequence"/>
</dbReference>
<name>A0A4Q7MC84_9MICO</name>